<evidence type="ECO:0000259" key="2">
    <source>
        <dbReference type="Pfam" id="PF17761"/>
    </source>
</evidence>
<feature type="domain" description="YhcG N-terminal" evidence="2">
    <location>
        <begin position="22"/>
        <end position="78"/>
    </location>
</feature>
<keyword evidence="4" id="KW-1185">Reference proteome</keyword>
<sequence length="219" mass="24814">MNWHIGRMIDVEVLREGRAGYDQEIVATLSHQLSWSHFKDLLPVLTDEARQFYIDQAITARLSVRALRELIGRKGFERKEIANAQTLGGSAVPADSFRDPYFLDFLGLQGAHDERDLEDAVVHDLEAFLLEVGNGWAFVARQKRMTVDNGDFYLDLLFFSRPLRRLIAVELKVGPFKPAYEGQMKFYLKWLDRYERRDGEEAPIGPILGAGCPAGTAVG</sequence>
<dbReference type="InterPro" id="IPR009362">
    <property type="entry name" value="YhcG_C"/>
</dbReference>
<dbReference type="EMBL" id="BMMZ01000001">
    <property type="protein sequence ID" value="GGL46792.1"/>
    <property type="molecule type" value="Genomic_DNA"/>
</dbReference>
<dbReference type="GO" id="GO:0003676">
    <property type="term" value="F:nucleic acid binding"/>
    <property type="evidence" value="ECO:0007669"/>
    <property type="project" value="InterPro"/>
</dbReference>
<reference evidence="3" key="1">
    <citation type="journal article" date="2014" name="Int. J. Syst. Evol. Microbiol.">
        <title>Complete genome sequence of Corynebacterium casei LMG S-19264T (=DSM 44701T), isolated from a smear-ripened cheese.</title>
        <authorList>
            <consortium name="US DOE Joint Genome Institute (JGI-PGF)"/>
            <person name="Walter F."/>
            <person name="Albersmeier A."/>
            <person name="Kalinowski J."/>
            <person name="Ruckert C."/>
        </authorList>
    </citation>
    <scope>NUCLEOTIDE SEQUENCE</scope>
    <source>
        <strain evidence="3">CGMCC 4.7306</strain>
    </source>
</reference>
<evidence type="ECO:0000313" key="4">
    <source>
        <dbReference type="Proteomes" id="UP000613840"/>
    </source>
</evidence>
<reference evidence="3" key="2">
    <citation type="submission" date="2020-09" db="EMBL/GenBank/DDBJ databases">
        <authorList>
            <person name="Sun Q."/>
            <person name="Zhou Y."/>
        </authorList>
    </citation>
    <scope>NUCLEOTIDE SEQUENCE</scope>
    <source>
        <strain evidence="3">CGMCC 4.7306</strain>
    </source>
</reference>
<dbReference type="InterPro" id="IPR011856">
    <property type="entry name" value="tRNA_endonuc-like_dom_sf"/>
</dbReference>
<name>A0A917S0H8_9ACTN</name>
<accession>A0A917S0H8</accession>
<dbReference type="InterPro" id="IPR041527">
    <property type="entry name" value="YhcG_N"/>
</dbReference>
<dbReference type="Pfam" id="PF17761">
    <property type="entry name" value="DUF1016_N"/>
    <property type="match status" value="1"/>
</dbReference>
<evidence type="ECO:0000313" key="3">
    <source>
        <dbReference type="EMBL" id="GGL46792.1"/>
    </source>
</evidence>
<dbReference type="InterPro" id="IPR053148">
    <property type="entry name" value="PD-DEXK-like_domain"/>
</dbReference>
<comment type="caution">
    <text evidence="3">The sequence shown here is derived from an EMBL/GenBank/DDBJ whole genome shotgun (WGS) entry which is preliminary data.</text>
</comment>
<dbReference type="Proteomes" id="UP000613840">
    <property type="component" value="Unassembled WGS sequence"/>
</dbReference>
<dbReference type="Gene3D" id="3.40.1350.10">
    <property type="match status" value="1"/>
</dbReference>
<evidence type="ECO:0008006" key="5">
    <source>
        <dbReference type="Google" id="ProtNLM"/>
    </source>
</evidence>
<proteinExistence type="predicted"/>
<evidence type="ECO:0000259" key="1">
    <source>
        <dbReference type="Pfam" id="PF06250"/>
    </source>
</evidence>
<feature type="domain" description="YhcG PDDEXK nuclease" evidence="1">
    <location>
        <begin position="95"/>
        <end position="209"/>
    </location>
</feature>
<dbReference type="RefSeq" id="WP_188893207.1">
    <property type="nucleotide sequence ID" value="NZ_BMMZ01000001.1"/>
</dbReference>
<gene>
    <name evidence="3" type="ORF">GCM10011575_00820</name>
</gene>
<organism evidence="3 4">
    <name type="scientific">Microlunatus endophyticus</name>
    <dbReference type="NCBI Taxonomy" id="1716077"/>
    <lineage>
        <taxon>Bacteria</taxon>
        <taxon>Bacillati</taxon>
        <taxon>Actinomycetota</taxon>
        <taxon>Actinomycetes</taxon>
        <taxon>Propionibacteriales</taxon>
        <taxon>Propionibacteriaceae</taxon>
        <taxon>Microlunatus</taxon>
    </lineage>
</organism>
<dbReference type="Pfam" id="PF06250">
    <property type="entry name" value="YhcG_C"/>
    <property type="match status" value="1"/>
</dbReference>
<dbReference type="PANTHER" id="PTHR30547">
    <property type="entry name" value="UNCHARACTERIZED PROTEIN YHCG-RELATED"/>
    <property type="match status" value="1"/>
</dbReference>
<dbReference type="AlphaFoldDB" id="A0A917S0H8"/>
<protein>
    <recommendedName>
        <fullName evidence="5">YhcG PDDEXK nuclease domain-containing protein</fullName>
    </recommendedName>
</protein>
<dbReference type="PANTHER" id="PTHR30547:SF5">
    <property type="entry name" value="NUCLEASE YHCG-RELATED"/>
    <property type="match status" value="1"/>
</dbReference>